<protein>
    <submittedName>
        <fullName evidence="1">Uncharacterized protein</fullName>
    </submittedName>
</protein>
<comment type="caution">
    <text evidence="1">The sequence shown here is derived from an EMBL/GenBank/DDBJ whole genome shotgun (WGS) entry which is preliminary data.</text>
</comment>
<evidence type="ECO:0000313" key="2">
    <source>
        <dbReference type="Proteomes" id="UP001383192"/>
    </source>
</evidence>
<reference evidence="1 2" key="1">
    <citation type="submission" date="2024-01" db="EMBL/GenBank/DDBJ databases">
        <title>A draft genome for a cacao thread blight-causing isolate of Paramarasmius palmivorus.</title>
        <authorList>
            <person name="Baruah I.K."/>
            <person name="Bukari Y."/>
            <person name="Amoako-Attah I."/>
            <person name="Meinhardt L.W."/>
            <person name="Bailey B.A."/>
            <person name="Cohen S.P."/>
        </authorList>
    </citation>
    <scope>NUCLEOTIDE SEQUENCE [LARGE SCALE GENOMIC DNA]</scope>
    <source>
        <strain evidence="1 2">GH-12</strain>
    </source>
</reference>
<dbReference type="EMBL" id="JAYKXP010000036">
    <property type="protein sequence ID" value="KAK7040688.1"/>
    <property type="molecule type" value="Genomic_DNA"/>
</dbReference>
<organism evidence="1 2">
    <name type="scientific">Paramarasmius palmivorus</name>
    <dbReference type="NCBI Taxonomy" id="297713"/>
    <lineage>
        <taxon>Eukaryota</taxon>
        <taxon>Fungi</taxon>
        <taxon>Dikarya</taxon>
        <taxon>Basidiomycota</taxon>
        <taxon>Agaricomycotina</taxon>
        <taxon>Agaricomycetes</taxon>
        <taxon>Agaricomycetidae</taxon>
        <taxon>Agaricales</taxon>
        <taxon>Marasmiineae</taxon>
        <taxon>Marasmiaceae</taxon>
        <taxon>Paramarasmius</taxon>
    </lineage>
</organism>
<gene>
    <name evidence="1" type="ORF">VNI00_009594</name>
</gene>
<sequence length="128" mass="13735">MVFTNGNTLVVYARGPGRLHLLSYQSNAHIPNHVGAIQTTTQDSAKITKFVISHSYTFERFAFFFEGPGEAVYSIGSSLQRQPVGKSWTQASVASWGSATITTADVSGQVPGAALRDEAITAFIVPDN</sequence>
<dbReference type="AlphaFoldDB" id="A0AAW0CQC9"/>
<proteinExistence type="predicted"/>
<name>A0AAW0CQC9_9AGAR</name>
<keyword evidence="2" id="KW-1185">Reference proteome</keyword>
<evidence type="ECO:0000313" key="1">
    <source>
        <dbReference type="EMBL" id="KAK7040688.1"/>
    </source>
</evidence>
<accession>A0AAW0CQC9</accession>
<dbReference type="Proteomes" id="UP001383192">
    <property type="component" value="Unassembled WGS sequence"/>
</dbReference>